<feature type="compositionally biased region" description="Low complexity" evidence="8">
    <location>
        <begin position="875"/>
        <end position="886"/>
    </location>
</feature>
<feature type="region of interest" description="Disordered" evidence="8">
    <location>
        <begin position="1109"/>
        <end position="1184"/>
    </location>
</feature>
<feature type="coiled-coil region" evidence="7">
    <location>
        <begin position="249"/>
        <end position="319"/>
    </location>
</feature>
<dbReference type="GO" id="GO:0005227">
    <property type="term" value="F:calcium-activated cation channel activity"/>
    <property type="evidence" value="ECO:0007669"/>
    <property type="project" value="InterPro"/>
</dbReference>
<evidence type="ECO:0000256" key="7">
    <source>
        <dbReference type="SAM" id="Coils"/>
    </source>
</evidence>
<accession>A0A433QHV2</accession>
<name>A0A433QHV2_9FUNG</name>
<feature type="compositionally biased region" description="Polar residues" evidence="8">
    <location>
        <begin position="1154"/>
        <end position="1164"/>
    </location>
</feature>
<keyword evidence="14" id="KW-1185">Reference proteome</keyword>
<feature type="transmembrane region" description="Helical" evidence="9">
    <location>
        <begin position="553"/>
        <end position="574"/>
    </location>
</feature>
<evidence type="ECO:0000256" key="2">
    <source>
        <dbReference type="ARBA" id="ARBA00007779"/>
    </source>
</evidence>
<keyword evidence="4 9" id="KW-0812">Transmembrane</keyword>
<evidence type="ECO:0000256" key="4">
    <source>
        <dbReference type="ARBA" id="ARBA00022692"/>
    </source>
</evidence>
<protein>
    <recommendedName>
        <fullName evidence="15">DUF221-domain-containing protein</fullName>
    </recommendedName>
</protein>
<feature type="compositionally biased region" description="Gly residues" evidence="8">
    <location>
        <begin position="1175"/>
        <end position="1184"/>
    </location>
</feature>
<keyword evidence="7" id="KW-0175">Coiled coil</keyword>
<feature type="transmembrane region" description="Helical" evidence="9">
    <location>
        <begin position="595"/>
        <end position="616"/>
    </location>
</feature>
<sequence>MTSVVDRKALDDDVTLKGMGVQLGINVAISFIALCAFNILRPNNSLVYAPKYKYASPTKQPPKIGRGFLDWIKPVLTTGEDELIEKIGFDAVLFLRFLSVCRRILYFIGAVGVFILIPVNIIATKYTGDWPPRTSAVDFLSMSTINDYSGDDSNHPEEPRWYWAHVGATWLFSLVVYCFLYNSYSSYVDFRRKYFESEEYQNSMHAKTLAVMNVPQTMQSDEKLKAWFQSMGLPYPVTQASIGRKADKLPELMEKHENAVRELEGALANYLQDGKTAEKRPKASIGGFLGCGGKSVDAIDYYTKEVQELEAEIDRIREKLSTMKPTNYGWISFDRISYAHAAGKHLSTGLPIQFKAQFADQPIIKLAPSPKDIIWSNLTLNQHLRNSKRLIGNLIFVGFTFFWFLPLSALSAAANLKNIVKIWPQSKDFLKSNPFITGLIESWLSPIIMAVFFFLLPKLLRFLSQQQGSITQSSLDRQVLGKLYFFFIINNLLIFTLSGSFLSTWGALQADIRDGTATPQSIWAHVYVNVNILAQKLSDVSNFWINYVSLRGLGVVLDLAQAVALVTITLRKIFTKPTPRQLRELTRPPDFDYPLFYNVMLFFFTVGLLYSVIAPLVLPFTLVYFLLSTVVFRYLLMYVYATKIETGGQIWRVVFNRLLASTILFQLVMLGVLNLKGGHWQSVALIPLPFVSFVFKMVCRSRFDSKVYYYISRDGHESIEARRDGTVKQRLSQRFGHPAFSSELATPMVHANVKHLLPEVYRTRVREVTKTVTSGLTRRMSIRQIEVINGINGGNDIKFQAVEKNELEVDDSREGLSGAYKFDEGDQLLENAASPSFDRLPPSRGDSVISSGNTYSSPSQKNSYPRPPESPYNRSYPSATPSAPSSVRGREYINPPQQYMPTPSPNRSNSDSMQTLLPQQQSFGENYFVGGRGYGQQNPNQSQADFIELANIPVGGMVATESNWAEKEEAEDYYPEQGTGAESVMYQQGEAYAVQDIRDSPHSLARSLHPGADEVYENPTLPHSENGYQGFAEQQPALIYDGPQAAVDEYVDEYGLPVSQGYPTRSMTLPASQPASEYGLPVSQGYPSRSMTLPASQPTLIYDDPQEAVDEYGLPDNPSRSMTLPASQQSHAPERSWTQPLDSAGGLQVPTDPQGGNSNRLSDTGTGGRYDRTQYGGGYFNGNS</sequence>
<feature type="transmembrane region" description="Helical" evidence="9">
    <location>
        <begin position="162"/>
        <end position="184"/>
    </location>
</feature>
<feature type="transmembrane region" description="Helical" evidence="9">
    <location>
        <begin position="622"/>
        <end position="641"/>
    </location>
</feature>
<keyword evidence="6 9" id="KW-0472">Membrane</keyword>
<dbReference type="InterPro" id="IPR003864">
    <property type="entry name" value="CSC1/OSCA1-like_7TM"/>
</dbReference>
<reference evidence="13 14" key="1">
    <citation type="journal article" date="2018" name="New Phytol.">
        <title>Phylogenomics of Endogonaceae and evolution of mycorrhizas within Mucoromycota.</title>
        <authorList>
            <person name="Chang Y."/>
            <person name="Desiro A."/>
            <person name="Na H."/>
            <person name="Sandor L."/>
            <person name="Lipzen A."/>
            <person name="Clum A."/>
            <person name="Barry K."/>
            <person name="Grigoriev I.V."/>
            <person name="Martin F.M."/>
            <person name="Stajich J.E."/>
            <person name="Smith M.E."/>
            <person name="Bonito G."/>
            <person name="Spatafora J.W."/>
        </authorList>
    </citation>
    <scope>NUCLEOTIDE SEQUENCE [LARGE SCALE GENOMIC DNA]</scope>
    <source>
        <strain evidence="13 14">AD002</strain>
    </source>
</reference>
<dbReference type="Pfam" id="PF13967">
    <property type="entry name" value="RSN1_TM"/>
    <property type="match status" value="1"/>
</dbReference>
<organism evidence="13 14">
    <name type="scientific">Jimgerdemannia flammicorona</name>
    <dbReference type="NCBI Taxonomy" id="994334"/>
    <lineage>
        <taxon>Eukaryota</taxon>
        <taxon>Fungi</taxon>
        <taxon>Fungi incertae sedis</taxon>
        <taxon>Mucoromycota</taxon>
        <taxon>Mucoromycotina</taxon>
        <taxon>Endogonomycetes</taxon>
        <taxon>Endogonales</taxon>
        <taxon>Endogonaceae</taxon>
        <taxon>Jimgerdemannia</taxon>
    </lineage>
</organism>
<evidence type="ECO:0000256" key="6">
    <source>
        <dbReference type="ARBA" id="ARBA00023136"/>
    </source>
</evidence>
<feature type="compositionally biased region" description="Polar residues" evidence="8">
    <location>
        <begin position="848"/>
        <end position="863"/>
    </location>
</feature>
<keyword evidence="3" id="KW-0813">Transport</keyword>
<evidence type="ECO:0000256" key="5">
    <source>
        <dbReference type="ARBA" id="ARBA00022989"/>
    </source>
</evidence>
<dbReference type="InterPro" id="IPR027815">
    <property type="entry name" value="CSC1/OSCA1-like_cyt"/>
</dbReference>
<evidence type="ECO:0000256" key="9">
    <source>
        <dbReference type="SAM" id="Phobius"/>
    </source>
</evidence>
<dbReference type="InterPro" id="IPR032880">
    <property type="entry name" value="CSC1/OSCA1-like_N"/>
</dbReference>
<evidence type="ECO:0000256" key="8">
    <source>
        <dbReference type="SAM" id="MobiDB-lite"/>
    </source>
</evidence>
<comment type="similarity">
    <text evidence="2">Belongs to the CSC1 (TC 1.A.17) family.</text>
</comment>
<evidence type="ECO:0000313" key="14">
    <source>
        <dbReference type="Proteomes" id="UP000274822"/>
    </source>
</evidence>
<dbReference type="PANTHER" id="PTHR13018">
    <property type="entry name" value="PROBABLE MEMBRANE PROTEIN DUF221-RELATED"/>
    <property type="match status" value="1"/>
</dbReference>
<feature type="region of interest" description="Disordered" evidence="8">
    <location>
        <begin position="832"/>
        <end position="913"/>
    </location>
</feature>
<dbReference type="Pfam" id="PF02714">
    <property type="entry name" value="RSN1_7TM"/>
    <property type="match status" value="1"/>
</dbReference>
<feature type="domain" description="CSC1/OSCA1-like N-terminal transmembrane" evidence="11">
    <location>
        <begin position="20"/>
        <end position="182"/>
    </location>
</feature>
<dbReference type="PANTHER" id="PTHR13018:SF149">
    <property type="entry name" value="DOMAIN PROTEIN, PUTATIVE (AFU_ORTHOLOGUE AFUA_3G11660)-RELATED"/>
    <property type="match status" value="1"/>
</dbReference>
<dbReference type="InterPro" id="IPR045122">
    <property type="entry name" value="Csc1-like"/>
</dbReference>
<dbReference type="EMBL" id="RBNJ01005242">
    <property type="protein sequence ID" value="RUS29375.1"/>
    <property type="molecule type" value="Genomic_DNA"/>
</dbReference>
<feature type="compositionally biased region" description="Polar residues" evidence="8">
    <location>
        <begin position="895"/>
        <end position="913"/>
    </location>
</feature>
<proteinExistence type="inferred from homology"/>
<dbReference type="AlphaFoldDB" id="A0A433QHV2"/>
<feature type="transmembrane region" description="Helical" evidence="9">
    <location>
        <begin position="390"/>
        <end position="414"/>
    </location>
</feature>
<feature type="transmembrane region" description="Helical" evidence="9">
    <location>
        <begin position="20"/>
        <end position="40"/>
    </location>
</feature>
<evidence type="ECO:0000256" key="3">
    <source>
        <dbReference type="ARBA" id="ARBA00022448"/>
    </source>
</evidence>
<evidence type="ECO:0000313" key="13">
    <source>
        <dbReference type="EMBL" id="RUS29375.1"/>
    </source>
</evidence>
<feature type="transmembrane region" description="Helical" evidence="9">
    <location>
        <begin position="483"/>
        <end position="508"/>
    </location>
</feature>
<evidence type="ECO:0000256" key="1">
    <source>
        <dbReference type="ARBA" id="ARBA00004141"/>
    </source>
</evidence>
<dbReference type="GO" id="GO:0005886">
    <property type="term" value="C:plasma membrane"/>
    <property type="evidence" value="ECO:0007669"/>
    <property type="project" value="TreeGrafter"/>
</dbReference>
<feature type="domain" description="CSC1/OSCA1-like 7TM region" evidence="10">
    <location>
        <begin position="388"/>
        <end position="672"/>
    </location>
</feature>
<comment type="caution">
    <text evidence="13">The sequence shown here is derived from an EMBL/GenBank/DDBJ whole genome shotgun (WGS) entry which is preliminary data.</text>
</comment>
<feature type="transmembrane region" description="Helical" evidence="9">
    <location>
        <begin position="434"/>
        <end position="456"/>
    </location>
</feature>
<dbReference type="Pfam" id="PF14703">
    <property type="entry name" value="PHM7_cyt"/>
    <property type="match status" value="1"/>
</dbReference>
<evidence type="ECO:0000259" key="11">
    <source>
        <dbReference type="Pfam" id="PF13967"/>
    </source>
</evidence>
<dbReference type="Proteomes" id="UP000274822">
    <property type="component" value="Unassembled WGS sequence"/>
</dbReference>
<evidence type="ECO:0008006" key="15">
    <source>
        <dbReference type="Google" id="ProtNLM"/>
    </source>
</evidence>
<feature type="domain" description="CSC1/OSCA1-like cytosolic" evidence="12">
    <location>
        <begin position="207"/>
        <end position="377"/>
    </location>
</feature>
<evidence type="ECO:0000259" key="12">
    <source>
        <dbReference type="Pfam" id="PF14703"/>
    </source>
</evidence>
<evidence type="ECO:0000259" key="10">
    <source>
        <dbReference type="Pfam" id="PF02714"/>
    </source>
</evidence>
<comment type="subcellular location">
    <subcellularLocation>
        <location evidence="1">Membrane</location>
        <topology evidence="1">Multi-pass membrane protein</topology>
    </subcellularLocation>
</comment>
<feature type="compositionally biased region" description="Polar residues" evidence="8">
    <location>
        <begin position="1118"/>
        <end position="1141"/>
    </location>
</feature>
<feature type="transmembrane region" description="Helical" evidence="9">
    <location>
        <begin position="104"/>
        <end position="123"/>
    </location>
</feature>
<gene>
    <name evidence="13" type="ORF">BC938DRAFT_480735</name>
</gene>
<feature type="transmembrane region" description="Helical" evidence="9">
    <location>
        <begin position="653"/>
        <end position="673"/>
    </location>
</feature>
<keyword evidence="5 9" id="KW-1133">Transmembrane helix</keyword>